<evidence type="ECO:0000313" key="2">
    <source>
        <dbReference type="EMBL" id="MPM59951.1"/>
    </source>
</evidence>
<dbReference type="AlphaFoldDB" id="A0A645B5Q8"/>
<feature type="compositionally biased region" description="Basic and acidic residues" evidence="1">
    <location>
        <begin position="250"/>
        <end position="275"/>
    </location>
</feature>
<gene>
    <name evidence="2" type="ORF">SDC9_106797</name>
</gene>
<feature type="region of interest" description="Disordered" evidence="1">
    <location>
        <begin position="71"/>
        <end position="222"/>
    </location>
</feature>
<dbReference type="EMBL" id="VSSQ01017544">
    <property type="protein sequence ID" value="MPM59951.1"/>
    <property type="molecule type" value="Genomic_DNA"/>
</dbReference>
<proteinExistence type="predicted"/>
<accession>A0A645B5Q8</accession>
<feature type="region of interest" description="Disordered" evidence="1">
    <location>
        <begin position="236"/>
        <end position="276"/>
    </location>
</feature>
<feature type="compositionally biased region" description="Basic and acidic residues" evidence="1">
    <location>
        <begin position="126"/>
        <end position="143"/>
    </location>
</feature>
<reference evidence="2" key="1">
    <citation type="submission" date="2019-08" db="EMBL/GenBank/DDBJ databases">
        <authorList>
            <person name="Kucharzyk K."/>
            <person name="Murdoch R.W."/>
            <person name="Higgins S."/>
            <person name="Loffler F."/>
        </authorList>
    </citation>
    <scope>NUCLEOTIDE SEQUENCE</scope>
</reference>
<name>A0A645B5Q8_9ZZZZ</name>
<evidence type="ECO:0000256" key="1">
    <source>
        <dbReference type="SAM" id="MobiDB-lite"/>
    </source>
</evidence>
<comment type="caution">
    <text evidence="2">The sequence shown here is derived from an EMBL/GenBank/DDBJ whole genome shotgun (WGS) entry which is preliminary data.</text>
</comment>
<feature type="compositionally biased region" description="Low complexity" evidence="1">
    <location>
        <begin position="84"/>
        <end position="98"/>
    </location>
</feature>
<protein>
    <submittedName>
        <fullName evidence="2">Uncharacterized protein</fullName>
    </submittedName>
</protein>
<organism evidence="2">
    <name type="scientific">bioreactor metagenome</name>
    <dbReference type="NCBI Taxonomy" id="1076179"/>
    <lineage>
        <taxon>unclassified sequences</taxon>
        <taxon>metagenomes</taxon>
        <taxon>ecological metagenomes</taxon>
    </lineage>
</organism>
<sequence>MILVAMFVSRKKDSGCQVDRQHQCGDGERRAPARLVHGFKRRIGGVFGDQHRQIGGRSGEIVPGITVGEERGEQQRRGFAADPGQCQQDAGGQSAAGAFADHPGGADAAQAQRQDRLAQRIRHHAEHLLGRAHDQRKHDDRQRQRSGKAGKVAGGRHQNGVDEQSDQNRRQPHQHIGGEAQGGIEPGVIPEFRERNARQYRRRHRESRRTQRNQNGADQRVGDAALADAVRLGGVGQKIPAERPSAVMENRADDPEHHADREQDRGAGEDAHQPIDEFTPEEIVVLHRSPRLLSVAWR</sequence>
<feature type="compositionally biased region" description="Basic residues" evidence="1">
    <location>
        <begin position="198"/>
        <end position="211"/>
    </location>
</feature>